<keyword evidence="9" id="KW-0961">Cell wall biogenesis/degradation</keyword>
<keyword evidence="4 11" id="KW-0732">Signal</keyword>
<keyword evidence="5 10" id="KW-0378">Hydrolase</keyword>
<protein>
    <recommendedName>
        <fullName evidence="14">Rhamnogalacturonase A</fullName>
    </recommendedName>
</protein>
<keyword evidence="13" id="KW-1185">Reference proteome</keyword>
<gene>
    <name evidence="12" type="ORF">BDZ85DRAFT_266952</name>
</gene>
<dbReference type="GO" id="GO:0071555">
    <property type="term" value="P:cell wall organization"/>
    <property type="evidence" value="ECO:0007669"/>
    <property type="project" value="UniProtKB-KW"/>
</dbReference>
<accession>A0A6A6G544</accession>
<dbReference type="AlphaFoldDB" id="A0A6A6G544"/>
<evidence type="ECO:0000313" key="13">
    <source>
        <dbReference type="Proteomes" id="UP000799538"/>
    </source>
</evidence>
<dbReference type="PANTHER" id="PTHR31736">
    <property type="match status" value="1"/>
</dbReference>
<keyword evidence="6" id="KW-1015">Disulfide bond</keyword>
<dbReference type="InterPro" id="IPR012334">
    <property type="entry name" value="Pectin_lyas_fold"/>
</dbReference>
<dbReference type="Gene3D" id="2.160.20.10">
    <property type="entry name" value="Single-stranded right-handed beta-helix, Pectin lyase-like"/>
    <property type="match status" value="1"/>
</dbReference>
<dbReference type="PANTHER" id="PTHR31736:SF19">
    <property type="entry name" value="PECTIN LYASE SUPERFAMILY PROTEIN-RELATED"/>
    <property type="match status" value="1"/>
</dbReference>
<dbReference type="InterPro" id="IPR011050">
    <property type="entry name" value="Pectin_lyase_fold/virulence"/>
</dbReference>
<evidence type="ECO:0000256" key="2">
    <source>
        <dbReference type="ARBA" id="ARBA00008834"/>
    </source>
</evidence>
<reference evidence="13" key="1">
    <citation type="journal article" date="2020" name="Stud. Mycol.">
        <title>101 Dothideomycetes genomes: A test case for predicting lifestyles and emergence of pathogens.</title>
        <authorList>
            <person name="Haridas S."/>
            <person name="Albert R."/>
            <person name="Binder M."/>
            <person name="Bloem J."/>
            <person name="LaButti K."/>
            <person name="Salamov A."/>
            <person name="Andreopoulos B."/>
            <person name="Baker S."/>
            <person name="Barry K."/>
            <person name="Bills G."/>
            <person name="Bluhm B."/>
            <person name="Cannon C."/>
            <person name="Castanera R."/>
            <person name="Culley D."/>
            <person name="Daum C."/>
            <person name="Ezra D."/>
            <person name="Gonzalez J."/>
            <person name="Henrissat B."/>
            <person name="Kuo A."/>
            <person name="Liang C."/>
            <person name="Lipzen A."/>
            <person name="Lutzoni F."/>
            <person name="Magnuson J."/>
            <person name="Mondo S."/>
            <person name="Nolan M."/>
            <person name="Ohm R."/>
            <person name="Pangilinan J."/>
            <person name="Park H.-J."/>
            <person name="Ramirez L."/>
            <person name="Alfaro M."/>
            <person name="Sun H."/>
            <person name="Tritt A."/>
            <person name="Yoshinaga Y."/>
            <person name="Zwiers L.-H."/>
            <person name="Turgeon B."/>
            <person name="Goodwin S."/>
            <person name="Spatafora J."/>
            <person name="Crous P."/>
            <person name="Grigoriev I."/>
        </authorList>
    </citation>
    <scope>NUCLEOTIDE SEQUENCE [LARGE SCALE GENOMIC DNA]</scope>
    <source>
        <strain evidence="13">CECT 20119</strain>
    </source>
</reference>
<dbReference type="Proteomes" id="UP000799538">
    <property type="component" value="Unassembled WGS sequence"/>
</dbReference>
<comment type="similarity">
    <text evidence="2 10">Belongs to the glycosyl hydrolase 28 family.</text>
</comment>
<dbReference type="SUPFAM" id="SSF51126">
    <property type="entry name" value="Pectin lyase-like"/>
    <property type="match status" value="1"/>
</dbReference>
<keyword evidence="3" id="KW-0964">Secreted</keyword>
<comment type="subcellular location">
    <subcellularLocation>
        <location evidence="1">Secreted</location>
    </subcellularLocation>
</comment>
<dbReference type="GO" id="GO:0005576">
    <property type="term" value="C:extracellular region"/>
    <property type="evidence" value="ECO:0007669"/>
    <property type="project" value="UniProtKB-SubCell"/>
</dbReference>
<keyword evidence="7" id="KW-0325">Glycoprotein</keyword>
<dbReference type="OrthoDB" id="2268901at2759"/>
<feature type="chain" id="PRO_5025565528" description="Rhamnogalacturonase A" evidence="11">
    <location>
        <begin position="21"/>
        <end position="446"/>
    </location>
</feature>
<evidence type="ECO:0000313" key="12">
    <source>
        <dbReference type="EMBL" id="KAF2220668.1"/>
    </source>
</evidence>
<dbReference type="GO" id="GO:0046576">
    <property type="term" value="F:rhamnogalacturonan alpha-L-rhamnopyranosyl-(1-&gt;4)-alpha-D-galactopyranosyluronide lyase activity"/>
    <property type="evidence" value="ECO:0007669"/>
    <property type="project" value="UniProtKB-ARBA"/>
</dbReference>
<proteinExistence type="inferred from homology"/>
<evidence type="ECO:0000256" key="10">
    <source>
        <dbReference type="RuleBase" id="RU361169"/>
    </source>
</evidence>
<evidence type="ECO:0000256" key="6">
    <source>
        <dbReference type="ARBA" id="ARBA00023157"/>
    </source>
</evidence>
<dbReference type="GO" id="GO:0005975">
    <property type="term" value="P:carbohydrate metabolic process"/>
    <property type="evidence" value="ECO:0007669"/>
    <property type="project" value="InterPro"/>
</dbReference>
<evidence type="ECO:0008006" key="14">
    <source>
        <dbReference type="Google" id="ProtNLM"/>
    </source>
</evidence>
<feature type="signal peptide" evidence="11">
    <location>
        <begin position="1"/>
        <end position="20"/>
    </location>
</feature>
<evidence type="ECO:0000256" key="3">
    <source>
        <dbReference type="ARBA" id="ARBA00022525"/>
    </source>
</evidence>
<name>A0A6A6G544_9PEZI</name>
<evidence type="ECO:0000256" key="8">
    <source>
        <dbReference type="ARBA" id="ARBA00023295"/>
    </source>
</evidence>
<evidence type="ECO:0000256" key="1">
    <source>
        <dbReference type="ARBA" id="ARBA00004613"/>
    </source>
</evidence>
<dbReference type="EMBL" id="ML992512">
    <property type="protein sequence ID" value="KAF2220668.1"/>
    <property type="molecule type" value="Genomic_DNA"/>
</dbReference>
<keyword evidence="8 10" id="KW-0326">Glycosidase</keyword>
<evidence type="ECO:0000256" key="7">
    <source>
        <dbReference type="ARBA" id="ARBA00023180"/>
    </source>
</evidence>
<organism evidence="12 13">
    <name type="scientific">Elsinoe ampelina</name>
    <dbReference type="NCBI Taxonomy" id="302913"/>
    <lineage>
        <taxon>Eukaryota</taxon>
        <taxon>Fungi</taxon>
        <taxon>Dikarya</taxon>
        <taxon>Ascomycota</taxon>
        <taxon>Pezizomycotina</taxon>
        <taxon>Dothideomycetes</taxon>
        <taxon>Dothideomycetidae</taxon>
        <taxon>Myriangiales</taxon>
        <taxon>Elsinoaceae</taxon>
        <taxon>Elsinoe</taxon>
    </lineage>
</organism>
<dbReference type="InterPro" id="IPR000743">
    <property type="entry name" value="Glyco_hydro_28"/>
</dbReference>
<dbReference type="GO" id="GO:0004650">
    <property type="term" value="F:polygalacturonase activity"/>
    <property type="evidence" value="ECO:0007669"/>
    <property type="project" value="InterPro"/>
</dbReference>
<evidence type="ECO:0000256" key="4">
    <source>
        <dbReference type="ARBA" id="ARBA00022729"/>
    </source>
</evidence>
<evidence type="ECO:0000256" key="9">
    <source>
        <dbReference type="ARBA" id="ARBA00023316"/>
    </source>
</evidence>
<sequence>MRCISSILAAAALLSSLVEAQLAGAVGPTTNTAAKRAKKQCNVLDAAYGGKADGKTDVGPAITKAFAACKTGGVVVIPAGNYALGTWVNLSGGAGWALQLDGVLNRVGTAGGNMIFVQHTSDFEFFSSTGKGAVQGNGYVFHKDGNISGARILRLYQVDRFSIHDLALVDAPAFHLSLDTTTNGELYNLAIRGGNMGGLDGVDIWSTNIHAHDIMVTNKDECVTVKSPSKNILIENIYCNWSGGSAFGSLGADVAISNVVYRNVYTTNSNQMMMIKSNGGSGTVSNVVLENFIGHSNAYSLNVEQYWSSMKAVAGNGVKLTNFKFSNWTGTAANGKQRGPIQFKCADGAPCTNMLVDNVNIWTETGTTAWWSCRSAYGSGACLKGGSGASYPITTKTLTAAPTGYQAPKMKEDLTTHFGTAASIPIPTHPASYFPNAKPLKAQPTG</sequence>
<evidence type="ECO:0000256" key="5">
    <source>
        <dbReference type="ARBA" id="ARBA00022801"/>
    </source>
</evidence>
<dbReference type="Pfam" id="PF00295">
    <property type="entry name" value="Glyco_hydro_28"/>
    <property type="match status" value="1"/>
</dbReference>
<evidence type="ECO:0000256" key="11">
    <source>
        <dbReference type="SAM" id="SignalP"/>
    </source>
</evidence>